<dbReference type="InterPro" id="IPR025250">
    <property type="entry name" value="DUF4199"/>
</dbReference>
<reference evidence="2 3" key="1">
    <citation type="submission" date="2024-09" db="EMBL/GenBank/DDBJ databases">
        <authorList>
            <person name="Zhang Z.-H."/>
        </authorList>
    </citation>
    <scope>NUCLEOTIDE SEQUENCE [LARGE SCALE GENOMIC DNA]</scope>
    <source>
        <strain evidence="2 3">HHTR114</strain>
    </source>
</reference>
<dbReference type="Proteomes" id="UP001596116">
    <property type="component" value="Unassembled WGS sequence"/>
</dbReference>
<accession>A0ABW1KSS8</accession>
<evidence type="ECO:0000256" key="1">
    <source>
        <dbReference type="SAM" id="Phobius"/>
    </source>
</evidence>
<comment type="caution">
    <text evidence="2">The sequence shown here is derived from an EMBL/GenBank/DDBJ whole genome shotgun (WGS) entry which is preliminary data.</text>
</comment>
<evidence type="ECO:0000313" key="2">
    <source>
        <dbReference type="EMBL" id="MFC6034929.1"/>
    </source>
</evidence>
<sequence length="176" mass="18907">MLRIALIYGAISGAITIAVMSLGINSTDTLGEGSSSAIFGYTVMLVALILIFLGVKRYRDRDLGGVIKFAPAFGLGLAIASVAGVFYVIGWEINLAATDYAFVNQYPEAVITQKEAAGASPEQLQKLTDDMAKFAEQYKNPLYRLPITFLEIFPVGLIVALISAAILRNPKAFPAR</sequence>
<dbReference type="RefSeq" id="WP_379879736.1">
    <property type="nucleotide sequence ID" value="NZ_JBHPON010000001.1"/>
</dbReference>
<feature type="transmembrane region" description="Helical" evidence="1">
    <location>
        <begin position="5"/>
        <end position="24"/>
    </location>
</feature>
<dbReference type="Pfam" id="PF13858">
    <property type="entry name" value="DUF4199"/>
    <property type="match status" value="1"/>
</dbReference>
<keyword evidence="3" id="KW-1185">Reference proteome</keyword>
<protein>
    <submittedName>
        <fullName evidence="2">DUF4199 domain-containing protein</fullName>
    </submittedName>
</protein>
<feature type="transmembrane region" description="Helical" evidence="1">
    <location>
        <begin position="67"/>
        <end position="89"/>
    </location>
</feature>
<keyword evidence="1" id="KW-0812">Transmembrane</keyword>
<keyword evidence="1" id="KW-1133">Transmembrane helix</keyword>
<keyword evidence="1" id="KW-0472">Membrane</keyword>
<feature type="transmembrane region" description="Helical" evidence="1">
    <location>
        <begin position="147"/>
        <end position="167"/>
    </location>
</feature>
<dbReference type="EMBL" id="JBHPON010000001">
    <property type="protein sequence ID" value="MFC6034929.1"/>
    <property type="molecule type" value="Genomic_DNA"/>
</dbReference>
<evidence type="ECO:0000313" key="3">
    <source>
        <dbReference type="Proteomes" id="UP001596116"/>
    </source>
</evidence>
<gene>
    <name evidence="2" type="ORF">ACFMB1_05200</name>
</gene>
<feature type="transmembrane region" description="Helical" evidence="1">
    <location>
        <begin position="36"/>
        <end position="55"/>
    </location>
</feature>
<name>A0ABW1KSS8_9PROT</name>
<proteinExistence type="predicted"/>
<organism evidence="2 3">
    <name type="scientific">Hyphococcus aureus</name>
    <dbReference type="NCBI Taxonomy" id="2666033"/>
    <lineage>
        <taxon>Bacteria</taxon>
        <taxon>Pseudomonadati</taxon>
        <taxon>Pseudomonadota</taxon>
        <taxon>Alphaproteobacteria</taxon>
        <taxon>Parvularculales</taxon>
        <taxon>Parvularculaceae</taxon>
        <taxon>Hyphococcus</taxon>
    </lineage>
</organism>